<dbReference type="Pfam" id="PF00084">
    <property type="entry name" value="Sushi"/>
    <property type="match status" value="2"/>
</dbReference>
<dbReference type="FunFam" id="2.10.70.10:FF:000038">
    <property type="entry name" value="Complement component receptor type 1"/>
    <property type="match status" value="1"/>
</dbReference>
<dbReference type="GO" id="GO:0050776">
    <property type="term" value="P:regulation of immune response"/>
    <property type="evidence" value="ECO:0007669"/>
    <property type="project" value="UniProtKB-ARBA"/>
</dbReference>
<dbReference type="AlphaFoldDB" id="A0A8C8ZYL5"/>
<reference evidence="9" key="1">
    <citation type="submission" date="2025-08" db="UniProtKB">
        <authorList>
            <consortium name="Ensembl"/>
        </authorList>
    </citation>
    <scope>IDENTIFICATION</scope>
</reference>
<evidence type="ECO:0000313" key="9">
    <source>
        <dbReference type="Ensembl" id="ENSPSMP00000021998.1"/>
    </source>
</evidence>
<evidence type="ECO:0000256" key="7">
    <source>
        <dbReference type="PROSITE-ProRule" id="PRU00302"/>
    </source>
</evidence>
<dbReference type="FunFam" id="2.10.70.10:FF:000044">
    <property type="entry name" value="Complement component receptor type 1"/>
    <property type="match status" value="1"/>
</dbReference>
<keyword evidence="2 7" id="KW-0768">Sushi</keyword>
<evidence type="ECO:0000256" key="2">
    <source>
        <dbReference type="ARBA" id="ARBA00022659"/>
    </source>
</evidence>
<dbReference type="SUPFAM" id="SSF57535">
    <property type="entry name" value="Complement control module/SCR domain"/>
    <property type="match status" value="2"/>
</dbReference>
<dbReference type="PROSITE" id="PS50923">
    <property type="entry name" value="SUSHI"/>
    <property type="match status" value="2"/>
</dbReference>
<accession>A0A8C8ZYL5</accession>
<dbReference type="Proteomes" id="UP000694414">
    <property type="component" value="Unplaced"/>
</dbReference>
<dbReference type="PANTHER" id="PTHR45656">
    <property type="entry name" value="PROTEIN CBR-CLEC-78"/>
    <property type="match status" value="1"/>
</dbReference>
<feature type="domain" description="Sushi" evidence="8">
    <location>
        <begin position="10"/>
        <end position="70"/>
    </location>
</feature>
<dbReference type="GeneTree" id="ENSGT00940000160375"/>
<dbReference type="InterPro" id="IPR051277">
    <property type="entry name" value="SEZ6_CSMD_C4BPB_Regulators"/>
</dbReference>
<reference evidence="9" key="2">
    <citation type="submission" date="2025-09" db="UniProtKB">
        <authorList>
            <consortium name="Ensembl"/>
        </authorList>
    </citation>
    <scope>IDENTIFICATION</scope>
</reference>
<evidence type="ECO:0000256" key="3">
    <source>
        <dbReference type="ARBA" id="ARBA00022737"/>
    </source>
</evidence>
<dbReference type="GO" id="GO:0016020">
    <property type="term" value="C:membrane"/>
    <property type="evidence" value="ECO:0007669"/>
    <property type="project" value="UniProtKB-SubCell"/>
</dbReference>
<evidence type="ECO:0000256" key="1">
    <source>
        <dbReference type="ARBA" id="ARBA00004370"/>
    </source>
</evidence>
<keyword evidence="10" id="KW-1185">Reference proteome</keyword>
<sequence length="189" mass="21208">SSLCCAIEYCQCSAPAWLPFAKPTQLTDEPEFPIGTSLKYECRPGYYGRPFSITCLKTLVWTDATDRCRRKSCHSPKDPVNGMVHVTKDIQFGSTINFSCNKGFRLVGSSSAACIVSGNTVTWDDETPTCQSELKYSFLFLLPISSNLLWNYKNFNQIPFMQSVLLIAEDSCNVFKIPMRTAGCSWSYL</sequence>
<name>A0A8C8ZYL5_PROSS</name>
<evidence type="ECO:0000259" key="8">
    <source>
        <dbReference type="PROSITE" id="PS50923"/>
    </source>
</evidence>
<dbReference type="Ensembl" id="ENSPSMT00000025534.1">
    <property type="protein sequence ID" value="ENSPSMP00000021998.1"/>
    <property type="gene ID" value="ENSPSMG00000015558.1"/>
</dbReference>
<feature type="domain" description="Sushi" evidence="8">
    <location>
        <begin position="71"/>
        <end position="132"/>
    </location>
</feature>
<organism evidence="9 10">
    <name type="scientific">Prolemur simus</name>
    <name type="common">Greater bamboo lemur</name>
    <name type="synonym">Hapalemur simus</name>
    <dbReference type="NCBI Taxonomy" id="1328070"/>
    <lineage>
        <taxon>Eukaryota</taxon>
        <taxon>Metazoa</taxon>
        <taxon>Chordata</taxon>
        <taxon>Craniata</taxon>
        <taxon>Vertebrata</taxon>
        <taxon>Euteleostomi</taxon>
        <taxon>Mammalia</taxon>
        <taxon>Eutheria</taxon>
        <taxon>Euarchontoglires</taxon>
        <taxon>Primates</taxon>
        <taxon>Strepsirrhini</taxon>
        <taxon>Lemuriformes</taxon>
        <taxon>Lemuridae</taxon>
        <taxon>Prolemur</taxon>
    </lineage>
</organism>
<evidence type="ECO:0000256" key="5">
    <source>
        <dbReference type="ARBA" id="ARBA00023157"/>
    </source>
</evidence>
<dbReference type="InterPro" id="IPR035976">
    <property type="entry name" value="Sushi/SCR/CCP_sf"/>
</dbReference>
<keyword evidence="6" id="KW-0325">Glycoprotein</keyword>
<comment type="caution">
    <text evidence="7">Lacks conserved residue(s) required for the propagation of feature annotation.</text>
</comment>
<protein>
    <recommendedName>
        <fullName evidence="8">Sushi domain-containing protein</fullName>
    </recommendedName>
</protein>
<keyword evidence="5 7" id="KW-1015">Disulfide bond</keyword>
<keyword evidence="3" id="KW-0677">Repeat</keyword>
<keyword evidence="4" id="KW-0472">Membrane</keyword>
<dbReference type="SMART" id="SM00032">
    <property type="entry name" value="CCP"/>
    <property type="match status" value="2"/>
</dbReference>
<evidence type="ECO:0000256" key="6">
    <source>
        <dbReference type="ARBA" id="ARBA00023180"/>
    </source>
</evidence>
<comment type="subcellular location">
    <subcellularLocation>
        <location evidence="1">Membrane</location>
    </subcellularLocation>
</comment>
<feature type="disulfide bond" evidence="7">
    <location>
        <begin position="12"/>
        <end position="55"/>
    </location>
</feature>
<dbReference type="Gene3D" id="2.10.70.10">
    <property type="entry name" value="Complement Module, domain 1"/>
    <property type="match status" value="2"/>
</dbReference>
<dbReference type="PANTHER" id="PTHR45656:SF15">
    <property type="entry name" value="SUSHI DOMAIN-CONTAINING PROTEIN"/>
    <property type="match status" value="1"/>
</dbReference>
<dbReference type="InterPro" id="IPR000436">
    <property type="entry name" value="Sushi_SCR_CCP_dom"/>
</dbReference>
<dbReference type="CDD" id="cd00033">
    <property type="entry name" value="CCP"/>
    <property type="match status" value="2"/>
</dbReference>
<evidence type="ECO:0000313" key="10">
    <source>
        <dbReference type="Proteomes" id="UP000694414"/>
    </source>
</evidence>
<evidence type="ECO:0000256" key="4">
    <source>
        <dbReference type="ARBA" id="ARBA00023136"/>
    </source>
</evidence>
<proteinExistence type="predicted"/>